<dbReference type="AlphaFoldDB" id="A0AA37L461"/>
<dbReference type="GeneID" id="73321207"/>
<name>A0AA37L461_9PEZI</name>
<comment type="caution">
    <text evidence="1">The sequence shown here is derived from an EMBL/GenBank/DDBJ whole genome shotgun (WGS) entry which is preliminary data.</text>
</comment>
<accession>A0AA37L461</accession>
<dbReference type="EMBL" id="BQXU01000001">
    <property type="protein sequence ID" value="GKT40224.1"/>
    <property type="molecule type" value="Genomic_DNA"/>
</dbReference>
<proteinExistence type="predicted"/>
<organism evidence="1 2">
    <name type="scientific">Colletotrichum spaethianum</name>
    <dbReference type="NCBI Taxonomy" id="700344"/>
    <lineage>
        <taxon>Eukaryota</taxon>
        <taxon>Fungi</taxon>
        <taxon>Dikarya</taxon>
        <taxon>Ascomycota</taxon>
        <taxon>Pezizomycotina</taxon>
        <taxon>Sordariomycetes</taxon>
        <taxon>Hypocreomycetidae</taxon>
        <taxon>Glomerellales</taxon>
        <taxon>Glomerellaceae</taxon>
        <taxon>Colletotrichum</taxon>
        <taxon>Colletotrichum spaethianum species complex</taxon>
    </lineage>
</organism>
<evidence type="ECO:0000313" key="2">
    <source>
        <dbReference type="Proteomes" id="UP001055115"/>
    </source>
</evidence>
<evidence type="ECO:0000313" key="1">
    <source>
        <dbReference type="EMBL" id="GKT40224.1"/>
    </source>
</evidence>
<reference evidence="1 2" key="1">
    <citation type="submission" date="2022-03" db="EMBL/GenBank/DDBJ databases">
        <title>Genome data of Colletotrichum spp.</title>
        <authorList>
            <person name="Utami Y.D."/>
            <person name="Hiruma K."/>
        </authorList>
    </citation>
    <scope>NUCLEOTIDE SEQUENCE [LARGE SCALE GENOMIC DNA]</scope>
    <source>
        <strain evidence="1 2">MAFF 239500</strain>
    </source>
</reference>
<gene>
    <name evidence="1" type="ORF">ColSpa_00405</name>
</gene>
<protein>
    <submittedName>
        <fullName evidence="1">Uncharacterized protein</fullName>
    </submittedName>
</protein>
<sequence length="78" mass="8351">MRSFLNGDNPGHGKRAYYLVASGSVAWDDVYAAVAKALHEGSIIKNDSVVPADETGLKTMAKGLGTDNSLITMRLVRE</sequence>
<dbReference type="RefSeq" id="XP_049122574.1">
    <property type="nucleotide sequence ID" value="XM_049266617.1"/>
</dbReference>
<dbReference type="Proteomes" id="UP001055115">
    <property type="component" value="Unassembled WGS sequence"/>
</dbReference>
<keyword evidence="2" id="KW-1185">Reference proteome</keyword>